<evidence type="ECO:0000313" key="1">
    <source>
        <dbReference type="EMBL" id="KAJ0177540.1"/>
    </source>
</evidence>
<evidence type="ECO:0000313" key="2">
    <source>
        <dbReference type="Proteomes" id="UP000824533"/>
    </source>
</evidence>
<dbReference type="Proteomes" id="UP000824533">
    <property type="component" value="Linkage Group LG11"/>
</dbReference>
<proteinExistence type="predicted"/>
<protein>
    <submittedName>
        <fullName evidence="1">Uncharacterized protein</fullName>
    </submittedName>
</protein>
<comment type="caution">
    <text evidence="1">The sequence shown here is derived from an EMBL/GenBank/DDBJ whole genome shotgun (WGS) entry which is preliminary data.</text>
</comment>
<sequence>MLITTSLGVIFIILSVLLLTLDPIQFIIKYNTRIVNGSFMMDTFQSEVEGARLSISIFNVTNAERFMAGEDYKLKVEEIGPFTYVEYRSNIVLDLKPDVGLMSFTPTMNLKFLPNESIADPRSMNITVPNIALLSASTLLSSQPSWIQKGFNILVHHLRSQAMISLDVHSYLWGFHDPLIGLANTLVPGLIYFDKFGIIDRLYENKTLYHMEVGITDKDRFSIKTLKKYIKQKDYDKQEPLESYKFENTYEGVVYPPNFSKEMPIKIYRIGVCRPFELEYQETRTEEYVPEVLVYKISNNTFAKDCEKTACGMLDLSACTYGIPIAMSRTHFLHSDPKLYERMEGISPDEAKHDSAFSIDPKLGFTLTTRLSLQLNIMLKDVSFNDQTKSFSNMIIPVAYINVVQPELLDDFKSLLKLVYKTFLPPGHSQERCGLRRVVRRGKRYRQRVLRCDLRRGKTRTARGGDELCDVRVKQIVLANIEAATAQSGVRSGIGGRIEASRDRNK</sequence>
<gene>
    <name evidence="1" type="ORF">K1T71_006413</name>
</gene>
<keyword evidence="2" id="KW-1185">Reference proteome</keyword>
<reference evidence="1 2" key="1">
    <citation type="journal article" date="2021" name="Front. Genet.">
        <title>Chromosome-Level Genome Assembly Reveals Significant Gene Expansion in the Toll and IMD Signaling Pathways of Dendrolimus kikuchii.</title>
        <authorList>
            <person name="Zhou J."/>
            <person name="Wu P."/>
            <person name="Xiong Z."/>
            <person name="Liu N."/>
            <person name="Zhao N."/>
            <person name="Ji M."/>
            <person name="Qiu Y."/>
            <person name="Yang B."/>
        </authorList>
    </citation>
    <scope>NUCLEOTIDE SEQUENCE [LARGE SCALE GENOMIC DNA]</scope>
    <source>
        <strain evidence="1">Ann1</strain>
    </source>
</reference>
<organism evidence="1 2">
    <name type="scientific">Dendrolimus kikuchii</name>
    <dbReference type="NCBI Taxonomy" id="765133"/>
    <lineage>
        <taxon>Eukaryota</taxon>
        <taxon>Metazoa</taxon>
        <taxon>Ecdysozoa</taxon>
        <taxon>Arthropoda</taxon>
        <taxon>Hexapoda</taxon>
        <taxon>Insecta</taxon>
        <taxon>Pterygota</taxon>
        <taxon>Neoptera</taxon>
        <taxon>Endopterygota</taxon>
        <taxon>Lepidoptera</taxon>
        <taxon>Glossata</taxon>
        <taxon>Ditrysia</taxon>
        <taxon>Bombycoidea</taxon>
        <taxon>Lasiocampidae</taxon>
        <taxon>Dendrolimus</taxon>
    </lineage>
</organism>
<dbReference type="EMBL" id="CM034397">
    <property type="protein sequence ID" value="KAJ0177540.1"/>
    <property type="molecule type" value="Genomic_DNA"/>
</dbReference>
<name>A0ACC1D0Y1_9NEOP</name>
<accession>A0ACC1D0Y1</accession>